<accession>A0A1B6H3S9</accession>
<dbReference type="Gene3D" id="1.10.8.10">
    <property type="entry name" value="DNA helicase RuvA subunit, C-terminal domain"/>
    <property type="match status" value="1"/>
</dbReference>
<reference evidence="5" key="1">
    <citation type="submission" date="2015-11" db="EMBL/GenBank/DDBJ databases">
        <title>De novo transcriptome assembly of four potential Pierce s Disease insect vectors from Arizona vineyards.</title>
        <authorList>
            <person name="Tassone E.E."/>
        </authorList>
    </citation>
    <scope>NUCLEOTIDE SEQUENCE</scope>
</reference>
<keyword evidence="3" id="KW-0597">Phosphoprotein</keyword>
<feature type="non-terminal residue" evidence="5">
    <location>
        <position position="1"/>
    </location>
</feature>
<keyword evidence="2" id="KW-0963">Cytoplasm</keyword>
<feature type="compositionally biased region" description="Polar residues" evidence="4">
    <location>
        <begin position="64"/>
        <end position="79"/>
    </location>
</feature>
<evidence type="ECO:0000313" key="5">
    <source>
        <dbReference type="EMBL" id="JAS69323.1"/>
    </source>
</evidence>
<feature type="compositionally biased region" description="Basic and acidic residues" evidence="4">
    <location>
        <begin position="80"/>
        <end position="91"/>
    </location>
</feature>
<evidence type="ECO:0000256" key="4">
    <source>
        <dbReference type="SAM" id="MobiDB-lite"/>
    </source>
</evidence>
<comment type="subcellular location">
    <subcellularLocation>
        <location evidence="1">Cytoplasm</location>
    </subcellularLocation>
</comment>
<name>A0A1B6H3S9_9HEMI</name>
<dbReference type="AlphaFoldDB" id="A0A1B6H3S9"/>
<proteinExistence type="predicted"/>
<organism evidence="5">
    <name type="scientific">Cuerna arida</name>
    <dbReference type="NCBI Taxonomy" id="1464854"/>
    <lineage>
        <taxon>Eukaryota</taxon>
        <taxon>Metazoa</taxon>
        <taxon>Ecdysozoa</taxon>
        <taxon>Arthropoda</taxon>
        <taxon>Hexapoda</taxon>
        <taxon>Insecta</taxon>
        <taxon>Pterygota</taxon>
        <taxon>Neoptera</taxon>
        <taxon>Paraneoptera</taxon>
        <taxon>Hemiptera</taxon>
        <taxon>Auchenorrhyncha</taxon>
        <taxon>Membracoidea</taxon>
        <taxon>Cicadellidae</taxon>
        <taxon>Cicadellinae</taxon>
        <taxon>Proconiini</taxon>
        <taxon>Cuerna</taxon>
    </lineage>
</organism>
<feature type="region of interest" description="Disordered" evidence="4">
    <location>
        <begin position="26"/>
        <end position="121"/>
    </location>
</feature>
<dbReference type="GO" id="GO:0005737">
    <property type="term" value="C:cytoplasm"/>
    <property type="evidence" value="ECO:0007669"/>
    <property type="project" value="UniProtKB-SubCell"/>
</dbReference>
<dbReference type="GO" id="GO:0005634">
    <property type="term" value="C:nucleus"/>
    <property type="evidence" value="ECO:0007669"/>
    <property type="project" value="TreeGrafter"/>
</dbReference>
<dbReference type="PANTHER" id="PTHR16308:SF13">
    <property type="entry name" value="PROTEIN LINGERER"/>
    <property type="match status" value="1"/>
</dbReference>
<evidence type="ECO:0008006" key="6">
    <source>
        <dbReference type="Google" id="ProtNLM"/>
    </source>
</evidence>
<dbReference type="EMBL" id="GECZ01000446">
    <property type="protein sequence ID" value="JAS69323.1"/>
    <property type="molecule type" value="Transcribed_RNA"/>
</dbReference>
<dbReference type="SUPFAM" id="SSF46934">
    <property type="entry name" value="UBA-like"/>
    <property type="match status" value="1"/>
</dbReference>
<evidence type="ECO:0000256" key="1">
    <source>
        <dbReference type="ARBA" id="ARBA00004496"/>
    </source>
</evidence>
<evidence type="ECO:0000256" key="2">
    <source>
        <dbReference type="ARBA" id="ARBA00022490"/>
    </source>
</evidence>
<feature type="non-terminal residue" evidence="5">
    <location>
        <position position="121"/>
    </location>
</feature>
<dbReference type="InterPro" id="IPR051833">
    <property type="entry name" value="TC-DDR_regulator"/>
</dbReference>
<gene>
    <name evidence="5" type="ORF">g.49197</name>
</gene>
<dbReference type="InterPro" id="IPR009060">
    <property type="entry name" value="UBA-like_sf"/>
</dbReference>
<evidence type="ECO:0000256" key="3">
    <source>
        <dbReference type="ARBA" id="ARBA00022553"/>
    </source>
</evidence>
<protein>
    <recommendedName>
        <fullName evidence="6">UBA domain-containing protein</fullName>
    </recommendedName>
</protein>
<sequence length="121" mass="13707">EEQVCWALQECDNDVERAVDMLYENNEENNQWETSGKKKKNKQVGGKKSAADNSELITNEDSDLTTNCVQNQTQSSYFKDTNKEFKSRDGSVRQNSLRGRRGSGFNGNFTNSRNKEGGERG</sequence>
<dbReference type="PANTHER" id="PTHR16308">
    <property type="entry name" value="UBIQUITIN ASSOCIATED PROTEIN 2-LIKE/LINGERER"/>
    <property type="match status" value="1"/>
</dbReference>